<feature type="compositionally biased region" description="Low complexity" evidence="1">
    <location>
        <begin position="83"/>
        <end position="95"/>
    </location>
</feature>
<gene>
    <name evidence="2" type="ORF">SODALDRAFT_319124</name>
</gene>
<keyword evidence="3" id="KW-1185">Reference proteome</keyword>
<evidence type="ECO:0008006" key="4">
    <source>
        <dbReference type="Google" id="ProtNLM"/>
    </source>
</evidence>
<accession>A0A3N2Q6N5</accession>
<dbReference type="InterPro" id="IPR025212">
    <property type="entry name" value="CAD_CENP-Q"/>
</dbReference>
<feature type="compositionally biased region" description="Acidic residues" evidence="1">
    <location>
        <begin position="154"/>
        <end position="164"/>
    </location>
</feature>
<feature type="compositionally biased region" description="Polar residues" evidence="1">
    <location>
        <begin position="524"/>
        <end position="533"/>
    </location>
</feature>
<evidence type="ECO:0000256" key="1">
    <source>
        <dbReference type="SAM" id="MobiDB-lite"/>
    </source>
</evidence>
<feature type="compositionally biased region" description="Polar residues" evidence="1">
    <location>
        <begin position="31"/>
        <end position="44"/>
    </location>
</feature>
<dbReference type="Proteomes" id="UP000272025">
    <property type="component" value="Unassembled WGS sequence"/>
</dbReference>
<feature type="compositionally biased region" description="Polar residues" evidence="1">
    <location>
        <begin position="71"/>
        <end position="82"/>
    </location>
</feature>
<feature type="compositionally biased region" description="Polar residues" evidence="1">
    <location>
        <begin position="410"/>
        <end position="420"/>
    </location>
</feature>
<evidence type="ECO:0000313" key="3">
    <source>
        <dbReference type="Proteomes" id="UP000272025"/>
    </source>
</evidence>
<dbReference type="GeneID" id="39577907"/>
<organism evidence="2 3">
    <name type="scientific">Sodiomyces alkalinus (strain CBS 110278 / VKM F-3762 / F11)</name>
    <name type="common">Alkaliphilic filamentous fungus</name>
    <dbReference type="NCBI Taxonomy" id="1314773"/>
    <lineage>
        <taxon>Eukaryota</taxon>
        <taxon>Fungi</taxon>
        <taxon>Dikarya</taxon>
        <taxon>Ascomycota</taxon>
        <taxon>Pezizomycotina</taxon>
        <taxon>Sordariomycetes</taxon>
        <taxon>Hypocreomycetidae</taxon>
        <taxon>Glomerellales</taxon>
        <taxon>Plectosphaerellaceae</taxon>
        <taxon>Sodiomyces</taxon>
    </lineage>
</organism>
<feature type="region of interest" description="Disordered" evidence="1">
    <location>
        <begin position="403"/>
        <end position="442"/>
    </location>
</feature>
<dbReference type="AlphaFoldDB" id="A0A3N2Q6N5"/>
<dbReference type="STRING" id="1314773.A0A3N2Q6N5"/>
<reference evidence="2 3" key="1">
    <citation type="journal article" date="2018" name="Mol. Ecol.">
        <title>The obligate alkalophilic soda-lake fungus Sodiomyces alkalinus has shifted to a protein diet.</title>
        <authorList>
            <person name="Grum-Grzhimaylo A.A."/>
            <person name="Falkoski D.L."/>
            <person name="van den Heuvel J."/>
            <person name="Valero-Jimenez C.A."/>
            <person name="Min B."/>
            <person name="Choi I.G."/>
            <person name="Lipzen A."/>
            <person name="Daum C.G."/>
            <person name="Aanen D.K."/>
            <person name="Tsang A."/>
            <person name="Henrissat B."/>
            <person name="Bilanenko E.N."/>
            <person name="de Vries R.P."/>
            <person name="van Kan J.A.L."/>
            <person name="Grigoriev I.V."/>
            <person name="Debets A.J.M."/>
        </authorList>
    </citation>
    <scope>NUCLEOTIDE SEQUENCE [LARGE SCALE GENOMIC DNA]</scope>
    <source>
        <strain evidence="2 3">F11</strain>
    </source>
</reference>
<feature type="region of interest" description="Disordered" evidence="1">
    <location>
        <begin position="511"/>
        <end position="539"/>
    </location>
</feature>
<feature type="compositionally biased region" description="Low complexity" evidence="1">
    <location>
        <begin position="45"/>
        <end position="61"/>
    </location>
</feature>
<feature type="region of interest" description="Disordered" evidence="1">
    <location>
        <begin position="31"/>
        <end position="349"/>
    </location>
</feature>
<dbReference type="RefSeq" id="XP_028470249.1">
    <property type="nucleotide sequence ID" value="XM_028609429.1"/>
</dbReference>
<dbReference type="EMBL" id="ML119051">
    <property type="protein sequence ID" value="ROT42443.1"/>
    <property type="molecule type" value="Genomic_DNA"/>
</dbReference>
<proteinExistence type="predicted"/>
<dbReference type="OrthoDB" id="2420947at2759"/>
<name>A0A3N2Q6N5_SODAK</name>
<evidence type="ECO:0000313" key="2">
    <source>
        <dbReference type="EMBL" id="ROT42443.1"/>
    </source>
</evidence>
<sequence length="622" mass="67988">MARPSLDRPFLVLVEAAPQPSAYAALISSTRRWPTLKSTYPSTILPTLASPAPAASTMPPKAKGKGKKPTRTTSASQSKSVSRPQTEPETAPATRTETEPRSEPQVPELPQDENEELSFEDHIQSTPKKQPPPKARRAAAQESESQSRPRGDNAPEDELADESVDTPGASRKGQRRRGRVSDSVRTTGEEVESIEGSVGPLHNTTGTHEARRQAGQKDSQRKSASDSTGNAKSKASAKLRPSRPLGPKGRKQTNDAPEPAQQRRRKPPSQQISEAPHSDSTKRSAQTTTLPSRHAASAHPQEEPVSSSKKRRRTEVDARNPPPPPSPPRKYRRIAPRNLTIPRTKVEESWTPLPTASITIASSLLHLAERPILQGLSNPKRRNQAAQALRVVSKHLTRRLTRNFPFPPALSQSSSSNAARRTSGGPNGNGNKKGPKPVVDPRDEELDFDRCVAATQSLERTQDTLLHGNQLLRAELAREEAALERDYADLDSLETNARSEIRGLRDGLRKAHPLVPQPQPQPQSLPDGQTTLAESRARQEATFRVGGPEGEGRSGSDPLFHGLDHPELSALPIQVASHVESMRTNLRPIADVFPEITRSRAALRDVLAKYLDTQQYDDVILG</sequence>
<protein>
    <recommendedName>
        <fullName evidence="4">Kinetochore protein fta7</fullName>
    </recommendedName>
</protein>
<dbReference type="Pfam" id="PF13094">
    <property type="entry name" value="CENP-Q"/>
    <property type="match status" value="1"/>
</dbReference>